<comment type="subcellular location">
    <subcellularLocation>
        <location evidence="1">Membrane</location>
        <topology evidence="1">Multi-pass membrane protein</topology>
    </subcellularLocation>
</comment>
<protein>
    <submittedName>
        <fullName evidence="10">Homeodomain transcription factor isoform X1</fullName>
    </submittedName>
</protein>
<evidence type="ECO:0000256" key="1">
    <source>
        <dbReference type="ARBA" id="ARBA00004141"/>
    </source>
</evidence>
<sequence>MGIEEIFIWYQRKIGTYDKQLWETKIEQREQRHYGLTHVQMRSAKPNTDLIDLDLVRGSSFTKAKPQHGFFKVTRMATLRCLLMPFYAKWWIRQTSSGFFAFTLFLYLVQLENIAAYYIYTSRYCDSSTEIVSCMEIVIPILMGWLLSLIHSQIVSTIPDKKDNPRRPRKKLQFADDIENLKPESRSKKFSRIKSSSPFNIKFNSYLIRRKYRLTIRPWFKSQNVDDDGFESFTGNGSRTSEEDLADDSTNEKIVEKANLSENEDKIEAVDSQILPLKHENPVESDSSCRHCKRGSQDQDLNSEENSENCHSCNKCENWVQQLKDTVSEPVCSTDSESEGEALFGKFKKQPLSKRRNSVLPTINVTSALDSTCDTENEALSSPRDWTAGVTTNSEDCSSDLDDVSDAAPPDRCSDCFVLDGDANALLTPPTVKASCTIYKQDEIKKADLSMLDISSIIISRVEAMPSTHDYFYAGVVLAAVLSLTPLMCRLTEGNNDVKNIWEACKNETHHLIVTGSPLAAVHVVVDEFPKKLLELTDLTLGTSPWERSIIVVSMLQRFVLASIVFFLLAVAERTFKQRVLYAKLFSHLTSSRRARKSDIPHFRLNKVRNIKTWLSVRSYLKKRGPQRSVDVIVSSAFVVTLLLLAFLCAELLKDTVSFSQYYLEAMIWCLGLGIMLLRFMTLGTKINKKYRNLSVLITEQINLHLQIEQKPHKKDELNVANNVLKLAIDLLKELENPFKISGLSANPILYNITKLVILSALSGVLSEMLGFKLKLHKIKLK</sequence>
<dbReference type="Pfam" id="PF12129">
    <property type="entry name" value="PHTF1-2_N"/>
    <property type="match status" value="1"/>
</dbReference>
<dbReference type="GO" id="GO:0016020">
    <property type="term" value="C:membrane"/>
    <property type="evidence" value="ECO:0007669"/>
    <property type="project" value="UniProtKB-SubCell"/>
</dbReference>
<evidence type="ECO:0000256" key="7">
    <source>
        <dbReference type="SAM" id="Phobius"/>
    </source>
</evidence>
<keyword evidence="10" id="KW-0238">DNA-binding</keyword>
<gene>
    <name evidence="10" type="primary">LOC115883968</name>
</gene>
<feature type="domain" description="PHTF1/2 N-terminal" evidence="8">
    <location>
        <begin position="1"/>
        <end position="157"/>
    </location>
</feature>
<dbReference type="OrthoDB" id="10066656at2759"/>
<feature type="transmembrane region" description="Helical" evidence="7">
    <location>
        <begin position="98"/>
        <end position="119"/>
    </location>
</feature>
<feature type="transmembrane region" description="Helical" evidence="7">
    <location>
        <begin position="131"/>
        <end position="150"/>
    </location>
</feature>
<keyword evidence="5" id="KW-0325">Glycoprotein</keyword>
<name>A0A6J2Y4R1_SITOR</name>
<feature type="transmembrane region" description="Helical" evidence="7">
    <location>
        <begin position="550"/>
        <end position="572"/>
    </location>
</feature>
<feature type="region of interest" description="Disordered" evidence="6">
    <location>
        <begin position="275"/>
        <end position="304"/>
    </location>
</feature>
<keyword evidence="2 7" id="KW-0812">Transmembrane</keyword>
<keyword evidence="9" id="KW-1185">Reference proteome</keyword>
<reference evidence="10" key="1">
    <citation type="submission" date="2025-08" db="UniProtKB">
        <authorList>
            <consortium name="RefSeq"/>
        </authorList>
    </citation>
    <scope>IDENTIFICATION</scope>
    <source>
        <tissue evidence="10">Gonads</tissue>
    </source>
</reference>
<organism evidence="9 10">
    <name type="scientific">Sitophilus oryzae</name>
    <name type="common">Rice weevil</name>
    <name type="synonym">Curculio oryzae</name>
    <dbReference type="NCBI Taxonomy" id="7048"/>
    <lineage>
        <taxon>Eukaryota</taxon>
        <taxon>Metazoa</taxon>
        <taxon>Ecdysozoa</taxon>
        <taxon>Arthropoda</taxon>
        <taxon>Hexapoda</taxon>
        <taxon>Insecta</taxon>
        <taxon>Pterygota</taxon>
        <taxon>Neoptera</taxon>
        <taxon>Endopterygota</taxon>
        <taxon>Coleoptera</taxon>
        <taxon>Polyphaga</taxon>
        <taxon>Cucujiformia</taxon>
        <taxon>Curculionidae</taxon>
        <taxon>Dryophthorinae</taxon>
        <taxon>Sitophilus</taxon>
    </lineage>
</organism>
<dbReference type="PANTHER" id="PTHR12680">
    <property type="entry name" value="PUTATIVE HOMEODOMAIN TRANSCRIPTION FACTOR PHTF"/>
    <property type="match status" value="1"/>
</dbReference>
<feature type="region of interest" description="Disordered" evidence="6">
    <location>
        <begin position="376"/>
        <end position="403"/>
    </location>
</feature>
<feature type="transmembrane region" description="Helical" evidence="7">
    <location>
        <begin position="662"/>
        <end position="681"/>
    </location>
</feature>
<keyword evidence="4 7" id="KW-0472">Membrane</keyword>
<dbReference type="GO" id="GO:0005783">
    <property type="term" value="C:endoplasmic reticulum"/>
    <property type="evidence" value="ECO:0007669"/>
    <property type="project" value="InterPro"/>
</dbReference>
<evidence type="ECO:0000256" key="2">
    <source>
        <dbReference type="ARBA" id="ARBA00022692"/>
    </source>
</evidence>
<evidence type="ECO:0000256" key="5">
    <source>
        <dbReference type="ARBA" id="ARBA00023180"/>
    </source>
</evidence>
<evidence type="ECO:0000256" key="3">
    <source>
        <dbReference type="ARBA" id="ARBA00022989"/>
    </source>
</evidence>
<keyword evidence="10" id="KW-0371">Homeobox</keyword>
<dbReference type="KEGG" id="soy:115883968"/>
<dbReference type="InParanoid" id="A0A6J2Y4R1"/>
<dbReference type="InterPro" id="IPR039775">
    <property type="entry name" value="PHTF1/2"/>
</dbReference>
<evidence type="ECO:0000256" key="4">
    <source>
        <dbReference type="ARBA" id="ARBA00023136"/>
    </source>
</evidence>
<dbReference type="PANTHER" id="PTHR12680:SF6">
    <property type="entry name" value="PROTEIN PHTF"/>
    <property type="match status" value="1"/>
</dbReference>
<evidence type="ECO:0000256" key="6">
    <source>
        <dbReference type="SAM" id="MobiDB-lite"/>
    </source>
</evidence>
<dbReference type="AlphaFoldDB" id="A0A6J2Y4R1"/>
<dbReference type="Proteomes" id="UP000504635">
    <property type="component" value="Unplaced"/>
</dbReference>
<feature type="region of interest" description="Disordered" evidence="6">
    <location>
        <begin position="230"/>
        <end position="251"/>
    </location>
</feature>
<dbReference type="RefSeq" id="XP_030758251.1">
    <property type="nucleotide sequence ID" value="XM_030902391.1"/>
</dbReference>
<keyword evidence="3 7" id="KW-1133">Transmembrane helix</keyword>
<proteinExistence type="predicted"/>
<dbReference type="GeneID" id="115883968"/>
<accession>A0A6J2Y4R1</accession>
<dbReference type="GO" id="GO:0003677">
    <property type="term" value="F:DNA binding"/>
    <property type="evidence" value="ECO:0007669"/>
    <property type="project" value="UniProtKB-KW"/>
</dbReference>
<evidence type="ECO:0000313" key="10">
    <source>
        <dbReference type="RefSeq" id="XP_030758251.1"/>
    </source>
</evidence>
<feature type="transmembrane region" description="Helical" evidence="7">
    <location>
        <begin position="632"/>
        <end position="650"/>
    </location>
</feature>
<dbReference type="FunCoup" id="A0A6J2Y4R1">
    <property type="interactions" value="204"/>
</dbReference>
<evidence type="ECO:0000259" key="8">
    <source>
        <dbReference type="Pfam" id="PF12129"/>
    </source>
</evidence>
<dbReference type="CTD" id="35583"/>
<evidence type="ECO:0000313" key="9">
    <source>
        <dbReference type="Proteomes" id="UP000504635"/>
    </source>
</evidence>
<dbReference type="InterPro" id="IPR021980">
    <property type="entry name" value="PHTF1/2_N"/>
</dbReference>
<feature type="transmembrane region" description="Helical" evidence="7">
    <location>
        <begin position="471"/>
        <end position="489"/>
    </location>
</feature>